<evidence type="ECO:0000256" key="1">
    <source>
        <dbReference type="SAM" id="MobiDB-lite"/>
    </source>
</evidence>
<protein>
    <recommendedName>
        <fullName evidence="2">Ubiquitin-like domain-containing protein</fullName>
    </recommendedName>
</protein>
<comment type="caution">
    <text evidence="3">The sequence shown here is derived from an EMBL/GenBank/DDBJ whole genome shotgun (WGS) entry which is preliminary data.</text>
</comment>
<dbReference type="SUPFAM" id="SSF54236">
    <property type="entry name" value="Ubiquitin-like"/>
    <property type="match status" value="1"/>
</dbReference>
<evidence type="ECO:0000313" key="3">
    <source>
        <dbReference type="EMBL" id="EJK73080.1"/>
    </source>
</evidence>
<dbReference type="eggNOG" id="ENOG502R1WZ">
    <property type="taxonomic scope" value="Eukaryota"/>
</dbReference>
<dbReference type="OrthoDB" id="417450at2759"/>
<accession>K0T5X4</accession>
<dbReference type="Gene3D" id="3.10.20.90">
    <property type="entry name" value="Phosphatidylinositol 3-kinase Catalytic Subunit, Chain A, domain 1"/>
    <property type="match status" value="1"/>
</dbReference>
<proteinExistence type="predicted"/>
<dbReference type="Proteomes" id="UP000266841">
    <property type="component" value="Unassembled WGS sequence"/>
</dbReference>
<dbReference type="InterPro" id="IPR036533">
    <property type="entry name" value="BAG_dom_sf"/>
</dbReference>
<dbReference type="InterPro" id="IPR000626">
    <property type="entry name" value="Ubiquitin-like_dom"/>
</dbReference>
<dbReference type="EMBL" id="AGNL01004861">
    <property type="protein sequence ID" value="EJK73080.1"/>
    <property type="molecule type" value="Genomic_DNA"/>
</dbReference>
<dbReference type="Gene3D" id="1.20.58.120">
    <property type="entry name" value="BAG domain"/>
    <property type="match status" value="1"/>
</dbReference>
<sequence length="199" mass="22147">MTSDSHVRRQSSPSTSVAEPPQQEGDDTTIRLRIAGLGHHFELDASTNAKLSDLKEEVERRTEIPAPYLRLVAKSKKLEDDSMVLGPSIMDGVRIVEIGAGLEDRTKLLLLHSSSYSQDKPGIEKLDKLNEEIKKLEDGAFDDKTVQELIIQICCKIDCVETNGSDALRKMRKKTIKYAESVAQRSEKLSKQSARGIDP</sequence>
<feature type="compositionally biased region" description="Polar residues" evidence="1">
    <location>
        <begin position="1"/>
        <end position="17"/>
    </location>
</feature>
<feature type="domain" description="Ubiquitin-like" evidence="2">
    <location>
        <begin position="28"/>
        <end position="95"/>
    </location>
</feature>
<dbReference type="GO" id="GO:0051087">
    <property type="term" value="F:protein-folding chaperone binding"/>
    <property type="evidence" value="ECO:0007669"/>
    <property type="project" value="InterPro"/>
</dbReference>
<dbReference type="SUPFAM" id="SSF63491">
    <property type="entry name" value="BAG domain"/>
    <property type="match status" value="1"/>
</dbReference>
<evidence type="ECO:0000313" key="4">
    <source>
        <dbReference type="Proteomes" id="UP000266841"/>
    </source>
</evidence>
<dbReference type="PROSITE" id="PS50053">
    <property type="entry name" value="UBIQUITIN_2"/>
    <property type="match status" value="1"/>
</dbReference>
<dbReference type="InterPro" id="IPR029071">
    <property type="entry name" value="Ubiquitin-like_domsf"/>
</dbReference>
<dbReference type="Pfam" id="PF02179">
    <property type="entry name" value="BAG"/>
    <property type="match status" value="1"/>
</dbReference>
<organism evidence="3 4">
    <name type="scientific">Thalassiosira oceanica</name>
    <name type="common">Marine diatom</name>
    <dbReference type="NCBI Taxonomy" id="159749"/>
    <lineage>
        <taxon>Eukaryota</taxon>
        <taxon>Sar</taxon>
        <taxon>Stramenopiles</taxon>
        <taxon>Ochrophyta</taxon>
        <taxon>Bacillariophyta</taxon>
        <taxon>Coscinodiscophyceae</taxon>
        <taxon>Thalassiosirophycidae</taxon>
        <taxon>Thalassiosirales</taxon>
        <taxon>Thalassiosiraceae</taxon>
        <taxon>Thalassiosira</taxon>
    </lineage>
</organism>
<keyword evidence="4" id="KW-1185">Reference proteome</keyword>
<dbReference type="AlphaFoldDB" id="K0T5X4"/>
<dbReference type="InterPro" id="IPR003103">
    <property type="entry name" value="BAG_domain"/>
</dbReference>
<name>K0T5X4_THAOC</name>
<feature type="region of interest" description="Disordered" evidence="1">
    <location>
        <begin position="1"/>
        <end position="27"/>
    </location>
</feature>
<reference evidence="3 4" key="1">
    <citation type="journal article" date="2012" name="Genome Biol.">
        <title>Genome and low-iron response of an oceanic diatom adapted to chronic iron limitation.</title>
        <authorList>
            <person name="Lommer M."/>
            <person name="Specht M."/>
            <person name="Roy A.S."/>
            <person name="Kraemer L."/>
            <person name="Andreson R."/>
            <person name="Gutowska M.A."/>
            <person name="Wolf J."/>
            <person name="Bergner S.V."/>
            <person name="Schilhabel M.B."/>
            <person name="Klostermeier U.C."/>
            <person name="Beiko R.G."/>
            <person name="Rosenstiel P."/>
            <person name="Hippler M."/>
            <person name="Laroche J."/>
        </authorList>
    </citation>
    <scope>NUCLEOTIDE SEQUENCE [LARGE SCALE GENOMIC DNA]</scope>
    <source>
        <strain evidence="3 4">CCMP1005</strain>
    </source>
</reference>
<gene>
    <name evidence="3" type="ORF">THAOC_05318</name>
</gene>
<evidence type="ECO:0000259" key="2">
    <source>
        <dbReference type="PROSITE" id="PS50053"/>
    </source>
</evidence>
<dbReference type="CDD" id="cd17039">
    <property type="entry name" value="Ubl_ubiquitin_like"/>
    <property type="match status" value="1"/>
</dbReference>
<dbReference type="OMA" id="QICCKID"/>